<sequence length="603" mass="67295">MVLDMKKCSAQRARKTVIGRTLGGRASHKDLADCLKLHLPASFATITLLTRGYFEILFKDEEGAKATRKLAAVEWSGWALSFSKYSENFRSNEPGAEKLLTHSIKVQFPDLHAQFRTIQALTIMASSIGEVLDIESPDSYIKRPAGPMVTVEVRDISRLAGIIRIPSMSEGTEADETIAQRIIYSGLSNQCRKCRRFGHLARACPQNKPPTQGGNTSTKPPPLKGSWKSAPRKVPGVQSWKQTTANTAKGQPDLEMKDSAEPPTQPDVIGQHTQESTTEGRQNRNALQNLAPIFGIQDLDNAQAHSPAARSNPFAILGEGSPGAAVLAVEQGERKDVWCFQGRKRHEPKQTPPRQVTQQLSPLPPLQECTLGGKRSQLHFEVRPSYFTSLGIQVPPSKEPLRARVWPVLTRTKEEKKETLVHCRNQSQPNLPLYFRISSPTEAAEIEWTQESARADLIQRLELELEENILRFKWCIKDQPHLEWSWQEEKNRGGMDCTIVVHIDTGTSALSTQNKRHLHWKVLDPTQEMNNDMEFSTSAHNLLRKTDTGNSTSQAHRNKSASLLASPQAARKKRFTKLDLALMTARLPGSIGPPATQNKLTYD</sequence>
<keyword evidence="5" id="KW-1185">Reference proteome</keyword>
<dbReference type="PANTHER" id="PTHR31286:SF180">
    <property type="entry name" value="OS10G0362600 PROTEIN"/>
    <property type="match status" value="1"/>
</dbReference>
<dbReference type="Gene3D" id="4.10.60.10">
    <property type="entry name" value="Zinc finger, CCHC-type"/>
    <property type="match status" value="1"/>
</dbReference>
<dbReference type="InterPro" id="IPR001878">
    <property type="entry name" value="Znf_CCHC"/>
</dbReference>
<keyword evidence="1" id="KW-0479">Metal-binding</keyword>
<feature type="compositionally biased region" description="Polar residues" evidence="2">
    <location>
        <begin position="271"/>
        <end position="280"/>
    </location>
</feature>
<evidence type="ECO:0000256" key="2">
    <source>
        <dbReference type="SAM" id="MobiDB-lite"/>
    </source>
</evidence>
<feature type="region of interest" description="Disordered" evidence="2">
    <location>
        <begin position="203"/>
        <end position="280"/>
    </location>
</feature>
<feature type="region of interest" description="Disordered" evidence="2">
    <location>
        <begin position="545"/>
        <end position="568"/>
    </location>
</feature>
<dbReference type="Proteomes" id="UP001497522">
    <property type="component" value="Chromosome 2"/>
</dbReference>
<dbReference type="EMBL" id="OZ023703">
    <property type="protein sequence ID" value="CAK9871209.1"/>
    <property type="molecule type" value="Genomic_DNA"/>
</dbReference>
<gene>
    <name evidence="4" type="ORF">CSSPJE1EN2_LOCUS13877</name>
</gene>
<keyword evidence="1" id="KW-0862">Zinc</keyword>
<keyword evidence="1" id="KW-0863">Zinc-finger</keyword>
<dbReference type="PROSITE" id="PS50158">
    <property type="entry name" value="ZF_CCHC"/>
    <property type="match status" value="1"/>
</dbReference>
<accession>A0ABP1B825</accession>
<feature type="domain" description="CCHC-type" evidence="3">
    <location>
        <begin position="191"/>
        <end position="206"/>
    </location>
</feature>
<protein>
    <recommendedName>
        <fullName evidence="3">CCHC-type domain-containing protein</fullName>
    </recommendedName>
</protein>
<evidence type="ECO:0000313" key="4">
    <source>
        <dbReference type="EMBL" id="CAK9871209.1"/>
    </source>
</evidence>
<dbReference type="PANTHER" id="PTHR31286">
    <property type="entry name" value="GLYCINE-RICH CELL WALL STRUCTURAL PROTEIN 1.8-LIKE"/>
    <property type="match status" value="1"/>
</dbReference>
<dbReference type="SUPFAM" id="SSF57756">
    <property type="entry name" value="Retrovirus zinc finger-like domains"/>
    <property type="match status" value="1"/>
</dbReference>
<feature type="compositionally biased region" description="Polar residues" evidence="2">
    <location>
        <begin position="209"/>
        <end position="218"/>
    </location>
</feature>
<feature type="compositionally biased region" description="Polar residues" evidence="2">
    <location>
        <begin position="239"/>
        <end position="249"/>
    </location>
</feature>
<evidence type="ECO:0000256" key="1">
    <source>
        <dbReference type="PROSITE-ProRule" id="PRU00047"/>
    </source>
</evidence>
<dbReference type="InterPro" id="IPR040256">
    <property type="entry name" value="At4g02000-like"/>
</dbReference>
<name>A0ABP1B825_9BRYO</name>
<reference evidence="4 5" key="1">
    <citation type="submission" date="2024-03" db="EMBL/GenBank/DDBJ databases">
        <authorList>
            <consortium name="ELIXIR-Norway"/>
            <consortium name="Elixir Norway"/>
        </authorList>
    </citation>
    <scope>NUCLEOTIDE SEQUENCE [LARGE SCALE GENOMIC DNA]</scope>
</reference>
<dbReference type="InterPro" id="IPR036875">
    <property type="entry name" value="Znf_CCHC_sf"/>
</dbReference>
<evidence type="ECO:0000313" key="5">
    <source>
        <dbReference type="Proteomes" id="UP001497522"/>
    </source>
</evidence>
<organism evidence="4 5">
    <name type="scientific">Sphagnum jensenii</name>
    <dbReference type="NCBI Taxonomy" id="128206"/>
    <lineage>
        <taxon>Eukaryota</taxon>
        <taxon>Viridiplantae</taxon>
        <taxon>Streptophyta</taxon>
        <taxon>Embryophyta</taxon>
        <taxon>Bryophyta</taxon>
        <taxon>Sphagnophytina</taxon>
        <taxon>Sphagnopsida</taxon>
        <taxon>Sphagnales</taxon>
        <taxon>Sphagnaceae</taxon>
        <taxon>Sphagnum</taxon>
    </lineage>
</organism>
<proteinExistence type="predicted"/>
<evidence type="ECO:0000259" key="3">
    <source>
        <dbReference type="PROSITE" id="PS50158"/>
    </source>
</evidence>
<feature type="compositionally biased region" description="Polar residues" evidence="2">
    <location>
        <begin position="548"/>
        <end position="565"/>
    </location>
</feature>